<dbReference type="AlphaFoldDB" id="A0ABD3QNX5"/>
<dbReference type="GO" id="GO:0009507">
    <property type="term" value="C:chloroplast"/>
    <property type="evidence" value="ECO:0007669"/>
    <property type="project" value="UniProtKB-SubCell"/>
</dbReference>
<gene>
    <name evidence="2" type="ORF">HJC23_010878</name>
</gene>
<keyword evidence="3" id="KW-1185">Reference proteome</keyword>
<evidence type="ECO:0000256" key="1">
    <source>
        <dbReference type="ARBA" id="ARBA00004229"/>
    </source>
</evidence>
<reference evidence="2 3" key="1">
    <citation type="journal article" date="2020" name="G3 (Bethesda)">
        <title>Improved Reference Genome for Cyclotella cryptica CCMP332, a Model for Cell Wall Morphogenesis, Salinity Adaptation, and Lipid Production in Diatoms (Bacillariophyta).</title>
        <authorList>
            <person name="Roberts W.R."/>
            <person name="Downey K.M."/>
            <person name="Ruck E.C."/>
            <person name="Traller J.C."/>
            <person name="Alverson A.J."/>
        </authorList>
    </citation>
    <scope>NUCLEOTIDE SEQUENCE [LARGE SCALE GENOMIC DNA]</scope>
    <source>
        <strain evidence="2 3">CCMP332</strain>
    </source>
</reference>
<name>A0ABD3QNX5_9STRA</name>
<evidence type="ECO:0000313" key="2">
    <source>
        <dbReference type="EMBL" id="KAL3802122.1"/>
    </source>
</evidence>
<protein>
    <recommendedName>
        <fullName evidence="4">Alanyl-tRNA synthetase class IIc N-terminal domain-containing protein</fullName>
    </recommendedName>
</protein>
<evidence type="ECO:0008006" key="4">
    <source>
        <dbReference type="Google" id="ProtNLM"/>
    </source>
</evidence>
<sequence length="236" mass="25766">MTANNQANPATQLIHLTYDGNFELDTDATVLNCRIIDEPSEITSDDSNAAIPSSDSPASRNVRVELQLDQTTMHPQGGGQPTDVGIIRIADHGSSSSCCTYFAQIDKVCLDRSTGIVTHSGSVHASENVEPTIMFPPGSSVTVSVDAYNRRILSECHTAGHVVDAAMAKCEALLPPVKGYHFMDGPYVEYAGNIDQDKEGFLEKLKRVYLVRIFKCDRNFQVDGFLNQTFLTATTF</sequence>
<comment type="caution">
    <text evidence="2">The sequence shown here is derived from an EMBL/GenBank/DDBJ whole genome shotgun (WGS) entry which is preliminary data.</text>
</comment>
<dbReference type="Proteomes" id="UP001516023">
    <property type="component" value="Unassembled WGS sequence"/>
</dbReference>
<dbReference type="EMBL" id="JABMIG020000022">
    <property type="protein sequence ID" value="KAL3802122.1"/>
    <property type="molecule type" value="Genomic_DNA"/>
</dbReference>
<organism evidence="2 3">
    <name type="scientific">Cyclotella cryptica</name>
    <dbReference type="NCBI Taxonomy" id="29204"/>
    <lineage>
        <taxon>Eukaryota</taxon>
        <taxon>Sar</taxon>
        <taxon>Stramenopiles</taxon>
        <taxon>Ochrophyta</taxon>
        <taxon>Bacillariophyta</taxon>
        <taxon>Coscinodiscophyceae</taxon>
        <taxon>Thalassiosirophycidae</taxon>
        <taxon>Stephanodiscales</taxon>
        <taxon>Stephanodiscaceae</taxon>
        <taxon>Cyclotella</taxon>
    </lineage>
</organism>
<dbReference type="SUPFAM" id="SSF50447">
    <property type="entry name" value="Translation proteins"/>
    <property type="match status" value="1"/>
</dbReference>
<dbReference type="PANTHER" id="PTHR43462:SF2">
    <property type="entry name" value="THREONYL AND ALANYL TRNA SYNTHETASE SECOND ADDITIONAL DOMAIN-CONTAINING PROTEIN"/>
    <property type="match status" value="1"/>
</dbReference>
<dbReference type="Gene3D" id="2.40.30.130">
    <property type="match status" value="1"/>
</dbReference>
<comment type="subcellular location">
    <subcellularLocation>
        <location evidence="1">Plastid</location>
        <location evidence="1">Chloroplast</location>
    </subcellularLocation>
</comment>
<dbReference type="InterPro" id="IPR009000">
    <property type="entry name" value="Transl_B-barrel_sf"/>
</dbReference>
<evidence type="ECO:0000313" key="3">
    <source>
        <dbReference type="Proteomes" id="UP001516023"/>
    </source>
</evidence>
<dbReference type="InterPro" id="IPR051335">
    <property type="entry name" value="Alanyl-tRNA_Editing_Enzymes"/>
</dbReference>
<dbReference type="PANTHER" id="PTHR43462">
    <property type="entry name" value="ALANYL-TRNA EDITING PROTEIN"/>
    <property type="match status" value="1"/>
</dbReference>
<proteinExistence type="predicted"/>
<accession>A0ABD3QNX5</accession>